<reference evidence="17" key="2">
    <citation type="submission" date="2021-02" db="EMBL/GenBank/DDBJ databases">
        <authorList>
            <person name="Kimball J.A."/>
            <person name="Haas M.W."/>
            <person name="Macchietto M."/>
            <person name="Kono T."/>
            <person name="Duquette J."/>
            <person name="Shao M."/>
        </authorList>
    </citation>
    <scope>NUCLEOTIDE SEQUENCE</scope>
    <source>
        <tissue evidence="17">Fresh leaf tissue</tissue>
    </source>
</reference>
<evidence type="ECO:0000256" key="1">
    <source>
        <dbReference type="ARBA" id="ARBA00001913"/>
    </source>
</evidence>
<dbReference type="GO" id="GO:0008270">
    <property type="term" value="F:zinc ion binding"/>
    <property type="evidence" value="ECO:0007669"/>
    <property type="project" value="UniProtKB-KW"/>
</dbReference>
<feature type="compositionally biased region" description="Basic and acidic residues" evidence="15">
    <location>
        <begin position="460"/>
        <end position="474"/>
    </location>
</feature>
<feature type="region of interest" description="Disordered" evidence="15">
    <location>
        <begin position="98"/>
        <end position="124"/>
    </location>
</feature>
<evidence type="ECO:0000259" key="16">
    <source>
        <dbReference type="PROSITE" id="PS50158"/>
    </source>
</evidence>
<feature type="domain" description="CCHC-type" evidence="16">
    <location>
        <begin position="550"/>
        <end position="565"/>
    </location>
</feature>
<dbReference type="CDD" id="cd01562">
    <property type="entry name" value="Thr-dehyd"/>
    <property type="match status" value="1"/>
</dbReference>
<keyword evidence="8" id="KW-0456">Lyase</keyword>
<dbReference type="PANTHER" id="PTHR43050:SF1">
    <property type="entry name" value="SERINE RACEMASE"/>
    <property type="match status" value="1"/>
</dbReference>
<evidence type="ECO:0000256" key="2">
    <source>
        <dbReference type="ARBA" id="ARBA00001933"/>
    </source>
</evidence>
<reference evidence="17" key="1">
    <citation type="journal article" date="2021" name="bioRxiv">
        <title>Whole Genome Assembly and Annotation of Northern Wild Rice, Zizania palustris L., Supports a Whole Genome Duplication in the Zizania Genus.</title>
        <authorList>
            <person name="Haas M."/>
            <person name="Kono T."/>
            <person name="Macchietto M."/>
            <person name="Millas R."/>
            <person name="McGilp L."/>
            <person name="Shao M."/>
            <person name="Duquette J."/>
            <person name="Hirsch C.N."/>
            <person name="Kimball J."/>
        </authorList>
    </citation>
    <scope>NUCLEOTIDE SEQUENCE</scope>
    <source>
        <tissue evidence="17">Fresh leaf tissue</tissue>
    </source>
</reference>
<dbReference type="GO" id="GO:0003941">
    <property type="term" value="F:L-serine ammonia-lyase activity"/>
    <property type="evidence" value="ECO:0007669"/>
    <property type="project" value="TreeGrafter"/>
</dbReference>
<comment type="cofactor">
    <cofactor evidence="2">
        <name>pyridoxal 5'-phosphate</name>
        <dbReference type="ChEBI" id="CHEBI:597326"/>
    </cofactor>
</comment>
<dbReference type="EC" id="4.3.1.18" evidence="10"/>
<dbReference type="GO" id="GO:0000287">
    <property type="term" value="F:magnesium ion binding"/>
    <property type="evidence" value="ECO:0007669"/>
    <property type="project" value="TreeGrafter"/>
</dbReference>
<keyword evidence="5" id="KW-0106">Calcium</keyword>
<feature type="compositionally biased region" description="Polar residues" evidence="15">
    <location>
        <begin position="482"/>
        <end position="494"/>
    </location>
</feature>
<evidence type="ECO:0000313" key="17">
    <source>
        <dbReference type="EMBL" id="KAG8083106.1"/>
    </source>
</evidence>
<comment type="caution">
    <text evidence="17">The sequence shown here is derived from an EMBL/GenBank/DDBJ whole genome shotgun (WGS) entry which is preliminary data.</text>
</comment>
<evidence type="ECO:0000256" key="8">
    <source>
        <dbReference type="ARBA" id="ARBA00023239"/>
    </source>
</evidence>
<dbReference type="AlphaFoldDB" id="A0A8J5TLH7"/>
<dbReference type="GO" id="GO:0005524">
    <property type="term" value="F:ATP binding"/>
    <property type="evidence" value="ECO:0007669"/>
    <property type="project" value="TreeGrafter"/>
</dbReference>
<sequence>MHSVDSGRSAAEVSIGGGDASLLVWLPLGLKWRQDALHGIEQSSAADRSRPTAVTHPEERGEGLVRGLGGRCHSSTCTPTHHNVIFLVRWFGKKKKFASKSPPELSPIQGRMGSRDGSGGDGAESHGYAADIHSIREAQARIAPYIRKTPVLSSTSIDAVAGKQLFFKCECFQKAGAFKIRGASNSIFALDDDQAAKGVVTHSSGNHAAAVALAAKLRGIPAYIVIPRNAPACKVDNVKRYGGRIIWSDVTIESRESVAKRVQEETGAILIHPFNNKNTISGQGTVSLELLEEIPEIDTIIVPISGGGLISGVALAAKAINPSIRILAAEPKGADDSAQSKAAGRIIRLPATNTIADGLRAFLGDLTWPVVRDLVDDIIVVDDNAIVDAMKMCYEMLKVAVEPSGAIGLAAALSDEFKQSSAWHDSSKIGIIVSGGNVDLGQEPVTGAVEPRPARTPGRAIHESRHSGHRREPVEVPPESINLESTPSFWTTKSPLPASPSIRPASLSGEFMLLQHIAMAIGGCSLSQGTGSYNLKNCPDKNDENLKKFCYNCGQSGHSLSKCPKPIENGGTKFASCFVCKQQGHLSKNYPENKHIWHLSKGWLLQDMR</sequence>
<dbReference type="GO" id="GO:0018114">
    <property type="term" value="F:threonine racemase activity"/>
    <property type="evidence" value="ECO:0007669"/>
    <property type="project" value="TreeGrafter"/>
</dbReference>
<evidence type="ECO:0000256" key="10">
    <source>
        <dbReference type="ARBA" id="ARBA00066349"/>
    </source>
</evidence>
<dbReference type="FunFam" id="3.40.50.1100:FF:000007">
    <property type="entry name" value="L-threonine dehydratase catabolic TdcB"/>
    <property type="match status" value="1"/>
</dbReference>
<evidence type="ECO:0000256" key="3">
    <source>
        <dbReference type="ARBA" id="ARBA00010869"/>
    </source>
</evidence>
<dbReference type="OrthoDB" id="4418812at2759"/>
<dbReference type="PROSITE" id="PS50158">
    <property type="entry name" value="ZF_CCHC"/>
    <property type="match status" value="1"/>
</dbReference>
<keyword evidence="14" id="KW-0479">Metal-binding</keyword>
<dbReference type="InterPro" id="IPR001926">
    <property type="entry name" value="TrpB-like_PALP"/>
</dbReference>
<dbReference type="EMBL" id="JAAALK010000086">
    <property type="protein sequence ID" value="KAG8083106.1"/>
    <property type="molecule type" value="Genomic_DNA"/>
</dbReference>
<evidence type="ECO:0000313" key="18">
    <source>
        <dbReference type="Proteomes" id="UP000729402"/>
    </source>
</evidence>
<evidence type="ECO:0000256" key="13">
    <source>
        <dbReference type="ARBA" id="ARBA00081761"/>
    </source>
</evidence>
<comment type="function">
    <text evidence="9">Catalyzes the synthesis of D-serine from L-serine. Has dehydratase activity towards both L-serine and D-serine.</text>
</comment>
<evidence type="ECO:0000256" key="15">
    <source>
        <dbReference type="SAM" id="MobiDB-lite"/>
    </source>
</evidence>
<dbReference type="GO" id="GO:0030170">
    <property type="term" value="F:pyridoxal phosphate binding"/>
    <property type="evidence" value="ECO:0007669"/>
    <property type="project" value="TreeGrafter"/>
</dbReference>
<dbReference type="GO" id="GO:0008721">
    <property type="term" value="F:D-serine ammonia-lyase activity"/>
    <property type="evidence" value="ECO:0007669"/>
    <property type="project" value="UniProtKB-EC"/>
</dbReference>
<dbReference type="InterPro" id="IPR001878">
    <property type="entry name" value="Znf_CCHC"/>
</dbReference>
<keyword evidence="4" id="KW-0702">S-nitrosylation</keyword>
<feature type="region of interest" description="Disordered" evidence="15">
    <location>
        <begin position="42"/>
        <end position="67"/>
    </location>
</feature>
<keyword evidence="6" id="KW-0663">Pyridoxal phosphate</keyword>
<feature type="region of interest" description="Disordered" evidence="15">
    <location>
        <begin position="442"/>
        <end position="495"/>
    </location>
</feature>
<dbReference type="Pfam" id="PF00098">
    <property type="entry name" value="zf-CCHC"/>
    <property type="match status" value="1"/>
</dbReference>
<gene>
    <name evidence="17" type="ORF">GUJ93_ZPchr0014g46501</name>
</gene>
<comment type="similarity">
    <text evidence="3">Belongs to the serine/threonine dehydratase family.</text>
</comment>
<dbReference type="GO" id="GO:0003676">
    <property type="term" value="F:nucleic acid binding"/>
    <property type="evidence" value="ECO:0007669"/>
    <property type="project" value="InterPro"/>
</dbReference>
<evidence type="ECO:0000256" key="7">
    <source>
        <dbReference type="ARBA" id="ARBA00023235"/>
    </source>
</evidence>
<keyword evidence="7" id="KW-0413">Isomerase</keyword>
<evidence type="ECO:0000256" key="4">
    <source>
        <dbReference type="ARBA" id="ARBA00022799"/>
    </source>
</evidence>
<dbReference type="Proteomes" id="UP000729402">
    <property type="component" value="Unassembled WGS sequence"/>
</dbReference>
<dbReference type="Pfam" id="PF00291">
    <property type="entry name" value="PALP"/>
    <property type="match status" value="1"/>
</dbReference>
<dbReference type="SMART" id="SM00343">
    <property type="entry name" value="ZnF_C2HC"/>
    <property type="match status" value="2"/>
</dbReference>
<evidence type="ECO:0000256" key="14">
    <source>
        <dbReference type="PROSITE-ProRule" id="PRU00047"/>
    </source>
</evidence>
<evidence type="ECO:0000256" key="5">
    <source>
        <dbReference type="ARBA" id="ARBA00022837"/>
    </source>
</evidence>
<comment type="cofactor">
    <cofactor evidence="1">
        <name>Ca(2+)</name>
        <dbReference type="ChEBI" id="CHEBI:29108"/>
    </cofactor>
</comment>
<dbReference type="GO" id="GO:0006563">
    <property type="term" value="P:L-serine metabolic process"/>
    <property type="evidence" value="ECO:0007669"/>
    <property type="project" value="UniProtKB-ARBA"/>
</dbReference>
<accession>A0A8J5TLH7</accession>
<protein>
    <recommendedName>
        <fullName evidence="12">Serine racemase</fullName>
        <ecNumber evidence="10">4.3.1.18</ecNumber>
        <ecNumber evidence="11">5.1.1.18</ecNumber>
    </recommendedName>
    <alternativeName>
        <fullName evidence="13">D-serine dehydratase</fullName>
    </alternativeName>
</protein>
<evidence type="ECO:0000256" key="9">
    <source>
        <dbReference type="ARBA" id="ARBA00053278"/>
    </source>
</evidence>
<evidence type="ECO:0000256" key="6">
    <source>
        <dbReference type="ARBA" id="ARBA00022898"/>
    </source>
</evidence>
<evidence type="ECO:0000256" key="12">
    <source>
        <dbReference type="ARBA" id="ARBA00070760"/>
    </source>
</evidence>
<evidence type="ECO:0000256" key="11">
    <source>
        <dbReference type="ARBA" id="ARBA00066592"/>
    </source>
</evidence>
<proteinExistence type="inferred from homology"/>
<dbReference type="FunFam" id="3.40.50.1100:FF:000005">
    <property type="entry name" value="Threonine dehydratase catabolic"/>
    <property type="match status" value="1"/>
</dbReference>
<organism evidence="17 18">
    <name type="scientific">Zizania palustris</name>
    <name type="common">Northern wild rice</name>
    <dbReference type="NCBI Taxonomy" id="103762"/>
    <lineage>
        <taxon>Eukaryota</taxon>
        <taxon>Viridiplantae</taxon>
        <taxon>Streptophyta</taxon>
        <taxon>Embryophyta</taxon>
        <taxon>Tracheophyta</taxon>
        <taxon>Spermatophyta</taxon>
        <taxon>Magnoliopsida</taxon>
        <taxon>Liliopsida</taxon>
        <taxon>Poales</taxon>
        <taxon>Poaceae</taxon>
        <taxon>BOP clade</taxon>
        <taxon>Oryzoideae</taxon>
        <taxon>Oryzeae</taxon>
        <taxon>Zizaniinae</taxon>
        <taxon>Zizania</taxon>
    </lineage>
</organism>
<name>A0A8J5TLH7_ZIZPA</name>
<dbReference type="GO" id="GO:0030378">
    <property type="term" value="F:serine racemase activity"/>
    <property type="evidence" value="ECO:0007669"/>
    <property type="project" value="UniProtKB-EC"/>
</dbReference>
<keyword evidence="14" id="KW-0863">Zinc-finger</keyword>
<dbReference type="GO" id="GO:0070179">
    <property type="term" value="P:D-serine biosynthetic process"/>
    <property type="evidence" value="ECO:0007669"/>
    <property type="project" value="TreeGrafter"/>
</dbReference>
<keyword evidence="14" id="KW-0862">Zinc</keyword>
<dbReference type="EC" id="5.1.1.18" evidence="11"/>
<keyword evidence="18" id="KW-1185">Reference proteome</keyword>
<dbReference type="PANTHER" id="PTHR43050">
    <property type="entry name" value="SERINE / THREONINE RACEMASE FAMILY MEMBER"/>
    <property type="match status" value="1"/>
</dbReference>